<dbReference type="PANTHER" id="PTHR12303">
    <property type="entry name" value="CARNOSINE N-METHYLTRANSFERASE"/>
    <property type="match status" value="1"/>
</dbReference>
<comment type="similarity">
    <text evidence="1">Belongs to the carnosine N-methyltransferase family.</text>
</comment>
<dbReference type="RefSeq" id="XP_005175550.2">
    <property type="nucleotide sequence ID" value="XM_005175493.4"/>
</dbReference>
<feature type="region of interest" description="Disordered" evidence="6">
    <location>
        <begin position="1"/>
        <end position="21"/>
    </location>
</feature>
<keyword evidence="3" id="KW-0489">Methyltransferase</keyword>
<protein>
    <recommendedName>
        <fullName evidence="2">carnosine N-methyltransferase</fullName>
        <ecNumber evidence="2">2.1.1.22</ecNumber>
    </recommendedName>
</protein>
<keyword evidence="5" id="KW-0949">S-adenosyl-L-methionine</keyword>
<dbReference type="OrthoDB" id="978at2759"/>
<dbReference type="Gene3D" id="3.40.50.150">
    <property type="entry name" value="Vaccinia Virus protein VP39"/>
    <property type="match status" value="1"/>
</dbReference>
<gene>
    <name evidence="7" type="primary">101898635</name>
</gene>
<evidence type="ECO:0000256" key="1">
    <source>
        <dbReference type="ARBA" id="ARBA00010086"/>
    </source>
</evidence>
<dbReference type="GO" id="GO:0005634">
    <property type="term" value="C:nucleus"/>
    <property type="evidence" value="ECO:0007669"/>
    <property type="project" value="TreeGrafter"/>
</dbReference>
<dbReference type="InterPro" id="IPR029063">
    <property type="entry name" value="SAM-dependent_MTases_sf"/>
</dbReference>
<evidence type="ECO:0000256" key="5">
    <source>
        <dbReference type="ARBA" id="ARBA00022691"/>
    </source>
</evidence>
<dbReference type="PANTHER" id="PTHR12303:SF6">
    <property type="entry name" value="CARNOSINE N-METHYLTRANSFERASE"/>
    <property type="match status" value="1"/>
</dbReference>
<dbReference type="GO" id="GO:0035498">
    <property type="term" value="P:carnosine metabolic process"/>
    <property type="evidence" value="ECO:0007669"/>
    <property type="project" value="TreeGrafter"/>
</dbReference>
<organism evidence="7">
    <name type="scientific">Musca domestica</name>
    <name type="common">House fly</name>
    <dbReference type="NCBI Taxonomy" id="7370"/>
    <lineage>
        <taxon>Eukaryota</taxon>
        <taxon>Metazoa</taxon>
        <taxon>Ecdysozoa</taxon>
        <taxon>Arthropoda</taxon>
        <taxon>Hexapoda</taxon>
        <taxon>Insecta</taxon>
        <taxon>Pterygota</taxon>
        <taxon>Neoptera</taxon>
        <taxon>Endopterygota</taxon>
        <taxon>Diptera</taxon>
        <taxon>Brachycera</taxon>
        <taxon>Muscomorpha</taxon>
        <taxon>Muscoidea</taxon>
        <taxon>Muscidae</taxon>
        <taxon>Musca</taxon>
    </lineage>
</organism>
<dbReference type="STRING" id="7370.A0A1I8N7Y5"/>
<evidence type="ECO:0000313" key="7">
    <source>
        <dbReference type="EnsemblMetazoa" id="MDOA012503-PB"/>
    </source>
</evidence>
<name>A0A1I8N7Y5_MUSDO</name>
<evidence type="ECO:0000256" key="4">
    <source>
        <dbReference type="ARBA" id="ARBA00022679"/>
    </source>
</evidence>
<dbReference type="GO" id="GO:0030735">
    <property type="term" value="F:carnosine N-methyltransferase activity"/>
    <property type="evidence" value="ECO:0007669"/>
    <property type="project" value="UniProtKB-EC"/>
</dbReference>
<dbReference type="VEuPathDB" id="VectorBase:MDOMA2_004808"/>
<dbReference type="AlphaFoldDB" id="A0A1I8N7Y5"/>
<evidence type="ECO:0000256" key="6">
    <source>
        <dbReference type="SAM" id="MobiDB-lite"/>
    </source>
</evidence>
<accession>A0A1I8N7Y5</accession>
<reference evidence="7" key="1">
    <citation type="submission" date="2020-05" db="UniProtKB">
        <authorList>
            <consortium name="EnsemblMetazoa"/>
        </authorList>
    </citation>
    <scope>IDENTIFICATION</scope>
    <source>
        <strain evidence="7">Aabys</strain>
    </source>
</reference>
<dbReference type="SUPFAM" id="SSF53335">
    <property type="entry name" value="S-adenosyl-L-methionine-dependent methyltransferases"/>
    <property type="match status" value="1"/>
</dbReference>
<dbReference type="EnsemblMetazoa" id="MDOA012503-RB">
    <property type="protein sequence ID" value="MDOA012503-PB"/>
    <property type="gene ID" value="MDOA012503"/>
</dbReference>
<keyword evidence="4" id="KW-0808">Transferase</keyword>
<dbReference type="VEuPathDB" id="VectorBase:MDOA012503"/>
<dbReference type="SMART" id="SM01296">
    <property type="entry name" value="N2227"/>
    <property type="match status" value="1"/>
</dbReference>
<evidence type="ECO:0000256" key="3">
    <source>
        <dbReference type="ARBA" id="ARBA00022603"/>
    </source>
</evidence>
<dbReference type="InterPro" id="IPR012901">
    <property type="entry name" value="CARME"/>
</dbReference>
<dbReference type="eggNOG" id="KOG2798">
    <property type="taxonomic scope" value="Eukaryota"/>
</dbReference>
<proteinExistence type="inferred from homology"/>
<dbReference type="KEGG" id="mde:101898635"/>
<evidence type="ECO:0000256" key="2">
    <source>
        <dbReference type="ARBA" id="ARBA00012003"/>
    </source>
</evidence>
<dbReference type="GO" id="GO:0032259">
    <property type="term" value="P:methylation"/>
    <property type="evidence" value="ECO:0007669"/>
    <property type="project" value="UniProtKB-KW"/>
</dbReference>
<dbReference type="GO" id="GO:0005829">
    <property type="term" value="C:cytosol"/>
    <property type="evidence" value="ECO:0007669"/>
    <property type="project" value="TreeGrafter"/>
</dbReference>
<dbReference type="Pfam" id="PF07942">
    <property type="entry name" value="CARME"/>
    <property type="match status" value="1"/>
</dbReference>
<dbReference type="EC" id="2.1.1.22" evidence="2"/>
<sequence length="425" mass="48274">MSEVATGSGGHNMNRKHSSSSLISLSNMSADACPSLLTPEEEEEEKQHLQKIISALKFYRKYSLAKVNKTESYLNSLPKRHQQMLSKYRHHLSIVRDCIDKNQVVIKKMLVDNPLCDSSSVSQRDLDGHVAKIRHQEMEHSEEHVEPFHILKAQSTLKAIARDWSPECVEERDQSYKPIIEAIEQYFNPKDYNENEVKILVPGCGLGRLTYELACRGYECEGNEFSYFMLIASNFVLNFCTDENMYSLYPWVHQTVNNLRRADQTAAVRFPDVSPAKNKPTGRLSVVAGDFLEVYTTPDVYDCVATCFFIDCANNVIDFIETIYRILVPGGIWVNLGPLLYHFSDMHNEDSIEPTFEDIMHVIDSVGFEVLTSKTGVRTKYAQNPNSMLKSEYESLFWICRKPLNSTGDGGDDMEANQSDADGMA</sequence>